<protein>
    <submittedName>
        <fullName evidence="1">Uncharacterized protein</fullName>
    </submittedName>
</protein>
<name>A0A426YGC7_ENSVE</name>
<reference evidence="1 2" key="1">
    <citation type="journal article" date="2014" name="Agronomy (Basel)">
        <title>A Draft Genome Sequence for Ensete ventricosum, the Drought-Tolerant Tree Against Hunger.</title>
        <authorList>
            <person name="Harrison J."/>
            <person name="Moore K.A."/>
            <person name="Paszkiewicz K."/>
            <person name="Jones T."/>
            <person name="Grant M."/>
            <person name="Ambacheew D."/>
            <person name="Muzemil S."/>
            <person name="Studholme D.J."/>
        </authorList>
    </citation>
    <scope>NUCLEOTIDE SEQUENCE [LARGE SCALE GENOMIC DNA]</scope>
</reference>
<sequence length="144" mass="15665">DGEEATTDREEGGEVADCVQRRGCVGGWEIAMAAYGGKVKEEEEEEVHCCHAALPFINRCYCLHPRRPPLCSLLGHSLRHHPSPPHRLLLWPSAPTVGHHLPFSSSAASAVASLALSRNHRWAPHADATASSLSSSRPSLCRRC</sequence>
<dbReference type="EMBL" id="AMZH03012594">
    <property type="protein sequence ID" value="RRT50736.1"/>
    <property type="molecule type" value="Genomic_DNA"/>
</dbReference>
<feature type="non-terminal residue" evidence="1">
    <location>
        <position position="1"/>
    </location>
</feature>
<comment type="caution">
    <text evidence="1">The sequence shown here is derived from an EMBL/GenBank/DDBJ whole genome shotgun (WGS) entry which is preliminary data.</text>
</comment>
<gene>
    <name evidence="1" type="ORF">B296_00036134</name>
</gene>
<organism evidence="1 2">
    <name type="scientific">Ensete ventricosum</name>
    <name type="common">Abyssinian banana</name>
    <name type="synonym">Musa ensete</name>
    <dbReference type="NCBI Taxonomy" id="4639"/>
    <lineage>
        <taxon>Eukaryota</taxon>
        <taxon>Viridiplantae</taxon>
        <taxon>Streptophyta</taxon>
        <taxon>Embryophyta</taxon>
        <taxon>Tracheophyta</taxon>
        <taxon>Spermatophyta</taxon>
        <taxon>Magnoliopsida</taxon>
        <taxon>Liliopsida</taxon>
        <taxon>Zingiberales</taxon>
        <taxon>Musaceae</taxon>
        <taxon>Ensete</taxon>
    </lineage>
</organism>
<accession>A0A426YGC7</accession>
<evidence type="ECO:0000313" key="2">
    <source>
        <dbReference type="Proteomes" id="UP000287651"/>
    </source>
</evidence>
<dbReference type="AlphaFoldDB" id="A0A426YGC7"/>
<evidence type="ECO:0000313" key="1">
    <source>
        <dbReference type="EMBL" id="RRT50736.1"/>
    </source>
</evidence>
<proteinExistence type="predicted"/>
<dbReference type="Proteomes" id="UP000287651">
    <property type="component" value="Unassembled WGS sequence"/>
</dbReference>